<keyword evidence="1" id="KW-0812">Transmembrane</keyword>
<evidence type="ECO:0000313" key="3">
    <source>
        <dbReference type="Proteomes" id="UP001341281"/>
    </source>
</evidence>
<proteinExistence type="predicted"/>
<gene>
    <name evidence="2" type="ORF">U9M48_009185</name>
</gene>
<accession>A0AAQ3SR73</accession>
<evidence type="ECO:0000313" key="2">
    <source>
        <dbReference type="EMBL" id="WVZ58970.1"/>
    </source>
</evidence>
<sequence>MPPPAELRSELGRGCDGARVSAAGGRSGDGARARNRSACCCVCMEPWSCGGAHLIWSWAGPAQFFAPFFWAFGDHLSIYCMQLHSLRACVRQVMPGDRWLQRSGNRSAKCPRCGKRFERKHITNLYAPRNLWDGFCRAQVEDEQCSFIDWVDDRWPRRVRVALLELKNKRDQAMKDFNNAIIQHGYKLDAQEAMFNEQVSTLKMEAVNMRIRCEQIHIRWFVVCFMVASTCVVVVWFILRK</sequence>
<dbReference type="AlphaFoldDB" id="A0AAQ3SR73"/>
<keyword evidence="3" id="KW-1185">Reference proteome</keyword>
<name>A0AAQ3SR73_PASNO</name>
<protein>
    <submittedName>
        <fullName evidence="2">Uncharacterized protein</fullName>
    </submittedName>
</protein>
<dbReference type="EMBL" id="CP144746">
    <property type="protein sequence ID" value="WVZ58970.1"/>
    <property type="molecule type" value="Genomic_DNA"/>
</dbReference>
<keyword evidence="1" id="KW-0472">Membrane</keyword>
<dbReference type="Proteomes" id="UP001341281">
    <property type="component" value="Chromosome 02"/>
</dbReference>
<evidence type="ECO:0000256" key="1">
    <source>
        <dbReference type="SAM" id="Phobius"/>
    </source>
</evidence>
<keyword evidence="1" id="KW-1133">Transmembrane helix</keyword>
<reference evidence="2 3" key="1">
    <citation type="submission" date="2024-02" db="EMBL/GenBank/DDBJ databases">
        <title>High-quality chromosome-scale genome assembly of Pensacola bahiagrass (Paspalum notatum Flugge var. saurae).</title>
        <authorList>
            <person name="Vega J.M."/>
            <person name="Podio M."/>
            <person name="Orjuela J."/>
            <person name="Siena L.A."/>
            <person name="Pessino S.C."/>
            <person name="Combes M.C."/>
            <person name="Mariac C."/>
            <person name="Albertini E."/>
            <person name="Pupilli F."/>
            <person name="Ortiz J.P.A."/>
            <person name="Leblanc O."/>
        </authorList>
    </citation>
    <scope>NUCLEOTIDE SEQUENCE [LARGE SCALE GENOMIC DNA]</scope>
    <source>
        <strain evidence="2">R1</strain>
        <tissue evidence="2">Leaf</tissue>
    </source>
</reference>
<organism evidence="2 3">
    <name type="scientific">Paspalum notatum var. saurae</name>
    <dbReference type="NCBI Taxonomy" id="547442"/>
    <lineage>
        <taxon>Eukaryota</taxon>
        <taxon>Viridiplantae</taxon>
        <taxon>Streptophyta</taxon>
        <taxon>Embryophyta</taxon>
        <taxon>Tracheophyta</taxon>
        <taxon>Spermatophyta</taxon>
        <taxon>Magnoliopsida</taxon>
        <taxon>Liliopsida</taxon>
        <taxon>Poales</taxon>
        <taxon>Poaceae</taxon>
        <taxon>PACMAD clade</taxon>
        <taxon>Panicoideae</taxon>
        <taxon>Andropogonodae</taxon>
        <taxon>Paspaleae</taxon>
        <taxon>Paspalinae</taxon>
        <taxon>Paspalum</taxon>
    </lineage>
</organism>
<feature type="transmembrane region" description="Helical" evidence="1">
    <location>
        <begin position="218"/>
        <end position="239"/>
    </location>
</feature>